<accession>F4PQV1</accession>
<reference evidence="10" key="1">
    <citation type="journal article" date="2011" name="Genome Res.">
        <title>Phylogeny-wide analysis of social amoeba genomes highlights ancient origins for complex intercellular communication.</title>
        <authorList>
            <person name="Heidel A.J."/>
            <person name="Lawal H.M."/>
            <person name="Felder M."/>
            <person name="Schilde C."/>
            <person name="Helps N.R."/>
            <person name="Tunggal B."/>
            <person name="Rivero F."/>
            <person name="John U."/>
            <person name="Schleicher M."/>
            <person name="Eichinger L."/>
            <person name="Platzer M."/>
            <person name="Noegel A.A."/>
            <person name="Schaap P."/>
            <person name="Gloeckner G."/>
        </authorList>
    </citation>
    <scope>NUCLEOTIDE SEQUENCE [LARGE SCALE GENOMIC DNA]</scope>
    <source>
        <strain evidence="10">SH3</strain>
    </source>
</reference>
<feature type="region of interest" description="Disordered" evidence="6">
    <location>
        <begin position="1"/>
        <end position="199"/>
    </location>
</feature>
<dbReference type="Pfam" id="PF13821">
    <property type="entry name" value="DUF4187"/>
    <property type="match status" value="1"/>
</dbReference>
<dbReference type="PROSITE" id="PS50157">
    <property type="entry name" value="ZINC_FINGER_C2H2_2"/>
    <property type="match status" value="1"/>
</dbReference>
<feature type="compositionally biased region" description="Low complexity" evidence="6">
    <location>
        <begin position="180"/>
        <end position="189"/>
    </location>
</feature>
<dbReference type="Gene3D" id="3.30.70.330">
    <property type="match status" value="1"/>
</dbReference>
<keyword evidence="4" id="KW-0862">Zinc</keyword>
<dbReference type="PANTHER" id="PTHR13165:SF0">
    <property type="entry name" value="SERRATE RNA EFFECTOR MOLECULE HOMOLOG"/>
    <property type="match status" value="1"/>
</dbReference>
<dbReference type="PANTHER" id="PTHR13165">
    <property type="entry name" value="ARSENITE-RESISTANCE PROTEIN 2"/>
    <property type="match status" value="1"/>
</dbReference>
<feature type="region of interest" description="Disordered" evidence="6">
    <location>
        <begin position="862"/>
        <end position="888"/>
    </location>
</feature>
<dbReference type="OrthoDB" id="20509at2759"/>
<feature type="compositionally biased region" description="Basic and acidic residues" evidence="6">
    <location>
        <begin position="313"/>
        <end position="336"/>
    </location>
</feature>
<evidence type="ECO:0000256" key="4">
    <source>
        <dbReference type="PROSITE-ProRule" id="PRU00042"/>
    </source>
</evidence>
<dbReference type="OMA" id="FEDKIMQ"/>
<dbReference type="InterPro" id="IPR000504">
    <property type="entry name" value="RRM_dom"/>
</dbReference>
<keyword evidence="3" id="KW-0539">Nucleus</keyword>
<keyword evidence="10" id="KW-1185">Reference proteome</keyword>
<feature type="compositionally biased region" description="Basic and acidic residues" evidence="6">
    <location>
        <begin position="55"/>
        <end position="78"/>
    </location>
</feature>
<evidence type="ECO:0000259" key="7">
    <source>
        <dbReference type="PROSITE" id="PS50102"/>
    </source>
</evidence>
<dbReference type="InterPro" id="IPR012677">
    <property type="entry name" value="Nucleotide-bd_a/b_plait_sf"/>
</dbReference>
<organism evidence="9 10">
    <name type="scientific">Cavenderia fasciculata</name>
    <name type="common">Slime mold</name>
    <name type="synonym">Dictyostelium fasciculatum</name>
    <dbReference type="NCBI Taxonomy" id="261658"/>
    <lineage>
        <taxon>Eukaryota</taxon>
        <taxon>Amoebozoa</taxon>
        <taxon>Evosea</taxon>
        <taxon>Eumycetozoa</taxon>
        <taxon>Dictyostelia</taxon>
        <taxon>Acytosteliales</taxon>
        <taxon>Cavenderiaceae</taxon>
        <taxon>Cavenderia</taxon>
    </lineage>
</organism>
<name>F4PQV1_CACFS</name>
<feature type="compositionally biased region" description="Low complexity" evidence="6">
    <location>
        <begin position="587"/>
        <end position="605"/>
    </location>
</feature>
<feature type="region of interest" description="Disordered" evidence="6">
    <location>
        <begin position="532"/>
        <end position="613"/>
    </location>
</feature>
<feature type="compositionally biased region" description="Basic and acidic residues" evidence="6">
    <location>
        <begin position="164"/>
        <end position="173"/>
    </location>
</feature>
<dbReference type="GO" id="GO:0016604">
    <property type="term" value="C:nuclear body"/>
    <property type="evidence" value="ECO:0007669"/>
    <property type="project" value="TreeGrafter"/>
</dbReference>
<evidence type="ECO:0000313" key="9">
    <source>
        <dbReference type="EMBL" id="EGG21216.1"/>
    </source>
</evidence>
<dbReference type="InterPro" id="IPR035979">
    <property type="entry name" value="RBD_domain_sf"/>
</dbReference>
<evidence type="ECO:0000256" key="3">
    <source>
        <dbReference type="ARBA" id="ARBA00023242"/>
    </source>
</evidence>
<dbReference type="GO" id="GO:0031053">
    <property type="term" value="P:primary miRNA processing"/>
    <property type="evidence" value="ECO:0007669"/>
    <property type="project" value="TreeGrafter"/>
</dbReference>
<dbReference type="KEGG" id="dfa:DFA_01091"/>
<feature type="compositionally biased region" description="Basic and acidic residues" evidence="6">
    <location>
        <begin position="86"/>
        <end position="114"/>
    </location>
</feature>
<feature type="compositionally biased region" description="Basic and acidic residues" evidence="6">
    <location>
        <begin position="871"/>
        <end position="882"/>
    </location>
</feature>
<feature type="region of interest" description="Disordered" evidence="6">
    <location>
        <begin position="836"/>
        <end position="855"/>
    </location>
</feature>
<dbReference type="InterPro" id="IPR039727">
    <property type="entry name" value="SE/Ars2"/>
</dbReference>
<feature type="compositionally biased region" description="Low complexity" evidence="6">
    <location>
        <begin position="24"/>
        <end position="36"/>
    </location>
</feature>
<evidence type="ECO:0000259" key="8">
    <source>
        <dbReference type="PROSITE" id="PS50157"/>
    </source>
</evidence>
<dbReference type="InterPro" id="IPR021933">
    <property type="entry name" value="SERRATE/Ars2_N"/>
</dbReference>
<dbReference type="SMART" id="SM01173">
    <property type="entry name" value="DUF4187"/>
    <property type="match status" value="1"/>
</dbReference>
<evidence type="ECO:0000256" key="6">
    <source>
        <dbReference type="SAM" id="MobiDB-lite"/>
    </source>
</evidence>
<keyword evidence="5" id="KW-0694">RNA-binding</keyword>
<dbReference type="PROSITE" id="PS00028">
    <property type="entry name" value="ZINC_FINGER_C2H2_1"/>
    <property type="match status" value="1"/>
</dbReference>
<dbReference type="EMBL" id="GL883010">
    <property type="protein sequence ID" value="EGG21216.1"/>
    <property type="molecule type" value="Genomic_DNA"/>
</dbReference>
<feature type="compositionally biased region" description="Basic and acidic residues" evidence="6">
    <location>
        <begin position="121"/>
        <end position="131"/>
    </location>
</feature>
<keyword evidence="4" id="KW-0479">Metal-binding</keyword>
<dbReference type="PROSITE" id="PS50102">
    <property type="entry name" value="RRM"/>
    <property type="match status" value="1"/>
</dbReference>
<sequence>MVKSRWEEEEEESNDGHRSRYVKTTTSNSTAAGATTPPQPSTSNAASEEVDAVDDMGRPLRPGREESSDSDSDRDYKYRGRGRGSSRRDYDRYSPDRNRKREHSPQGDKRRGERSPSPSYRDNRRTRREDSSWTENGGGVGGGGGGGGIYRDPRSIRSTNGGSSHDRPLDTDVRMGGAGSSPSSIIPSGMGRGRGRGGDLFDGACKTYKQFLDYQDDSITPTDAEKRYDEYRTEFLKKQSRVFFKDHQTEEWFREKYDPSFLIKKHKEKIEFAKNRVQPFINLLKDESHNFSLTAKDSLKDIAIHDGSEHFDSLDADEHHATDDEKEQEDKTKEQQNNKQLSTLFIKAISPTCTKDDLMEVFNKVVVGNEEELPVVTKLTLSEPMKYKNFYRLGWVTFKSSEYSLKALKELNGTKMRDFDLYLAINKQIPSDTQKKFRITPKIASTEQRITSDLSQAIDVCKLLDQDREITENPLFNDSNFDSLSESDKLDKVIHYLRFVHLFCYYCSEEYADVDEIERKCGSVHYRRPWTDDSITSSTTTSSSKAEEKSNEPQAKSDSSEEESNETKEKLESGDQDTETKMEDDSITTTSTTTDNNNNNNNNNIQMEIEKPTDSDNQWVINLDNNIKSKIAKINNQEQYTGRNAIEKAAEEFIQINTFKIEEAKFRCSLCAKLFKGSEYVNKHIHLKHPEELKKDSEDKGTEEQFFLNYFSDPRKMTPPTANQQMLYGFQNNRMVGAPRGRWNPTLGVWEPIVGMPQMIPTLVQPGQPMGMYGGVSPVFASPSVHGRGRAIPLPIPLPIRRGNFVPTPGAPQMPPHLMGNAQVTTPQGIRYRPYPALGQPRGTPNMPPQDPRGIREYVDLDLPSDTMPDIDYRSALKDYQSKRTTQS</sequence>
<protein>
    <submittedName>
        <fullName evidence="9">C2H2-type zinc finger-containing protein</fullName>
    </submittedName>
</protein>
<dbReference type="GO" id="GO:0003723">
    <property type="term" value="F:RNA binding"/>
    <property type="evidence" value="ECO:0007669"/>
    <property type="project" value="UniProtKB-UniRule"/>
</dbReference>
<dbReference type="Pfam" id="PF04959">
    <property type="entry name" value="ARS2"/>
    <property type="match status" value="1"/>
</dbReference>
<dbReference type="GO" id="GO:0008270">
    <property type="term" value="F:zinc ion binding"/>
    <property type="evidence" value="ECO:0007669"/>
    <property type="project" value="UniProtKB-KW"/>
</dbReference>
<dbReference type="InterPro" id="IPR013087">
    <property type="entry name" value="Znf_C2H2_type"/>
</dbReference>
<comment type="similarity">
    <text evidence="2">Belongs to the ARS2 family.</text>
</comment>
<evidence type="ECO:0000313" key="10">
    <source>
        <dbReference type="Proteomes" id="UP000007797"/>
    </source>
</evidence>
<gene>
    <name evidence="9" type="ORF">DFA_01091</name>
</gene>
<evidence type="ECO:0000256" key="2">
    <source>
        <dbReference type="ARBA" id="ARBA00005407"/>
    </source>
</evidence>
<feature type="region of interest" description="Disordered" evidence="6">
    <location>
        <begin position="313"/>
        <end position="337"/>
    </location>
</feature>
<feature type="domain" description="RRM" evidence="7">
    <location>
        <begin position="342"/>
        <end position="428"/>
    </location>
</feature>
<evidence type="ECO:0000256" key="5">
    <source>
        <dbReference type="PROSITE-ProRule" id="PRU00176"/>
    </source>
</evidence>
<dbReference type="RefSeq" id="XP_004359066.1">
    <property type="nucleotide sequence ID" value="XM_004359009.1"/>
</dbReference>
<dbReference type="CDD" id="cd00590">
    <property type="entry name" value="RRM_SF"/>
    <property type="match status" value="1"/>
</dbReference>
<dbReference type="GeneID" id="14874215"/>
<keyword evidence="4" id="KW-0863">Zinc-finger</keyword>
<feature type="compositionally biased region" description="Gly residues" evidence="6">
    <location>
        <begin position="136"/>
        <end position="149"/>
    </location>
</feature>
<dbReference type="Proteomes" id="UP000007797">
    <property type="component" value="Unassembled WGS sequence"/>
</dbReference>
<comment type="subcellular location">
    <subcellularLocation>
        <location evidence="1">Nucleus</location>
    </subcellularLocation>
</comment>
<proteinExistence type="inferred from homology"/>
<dbReference type="InterPro" id="IPR025239">
    <property type="entry name" value="DUF4187"/>
</dbReference>
<feature type="domain" description="C2H2-type" evidence="8">
    <location>
        <begin position="666"/>
        <end position="694"/>
    </location>
</feature>
<dbReference type="STRING" id="1054147.F4PQV1"/>
<dbReference type="InterPro" id="IPR007042">
    <property type="entry name" value="SERRATE/Ars2_C"/>
</dbReference>
<feature type="compositionally biased region" description="Low complexity" evidence="6">
    <location>
        <begin position="532"/>
        <end position="544"/>
    </location>
</feature>
<dbReference type="Pfam" id="PF00076">
    <property type="entry name" value="RRM_1"/>
    <property type="match status" value="1"/>
</dbReference>
<evidence type="ECO:0000256" key="1">
    <source>
        <dbReference type="ARBA" id="ARBA00004123"/>
    </source>
</evidence>
<dbReference type="SUPFAM" id="SSF54928">
    <property type="entry name" value="RNA-binding domain, RBD"/>
    <property type="match status" value="1"/>
</dbReference>
<feature type="compositionally biased region" description="Basic and acidic residues" evidence="6">
    <location>
        <begin position="565"/>
        <end position="584"/>
    </location>
</feature>
<dbReference type="Pfam" id="PF12066">
    <property type="entry name" value="SERRATE_Ars2_N"/>
    <property type="match status" value="1"/>
</dbReference>
<dbReference type="AlphaFoldDB" id="F4PQV1"/>